<dbReference type="RefSeq" id="XP_066692687.1">
    <property type="nucleotide sequence ID" value="XM_066850449.1"/>
</dbReference>
<organism evidence="1 2">
    <name type="scientific">Apiospora aurea</name>
    <dbReference type="NCBI Taxonomy" id="335848"/>
    <lineage>
        <taxon>Eukaryota</taxon>
        <taxon>Fungi</taxon>
        <taxon>Dikarya</taxon>
        <taxon>Ascomycota</taxon>
        <taxon>Pezizomycotina</taxon>
        <taxon>Sordariomycetes</taxon>
        <taxon>Xylariomycetidae</taxon>
        <taxon>Amphisphaeriales</taxon>
        <taxon>Apiosporaceae</taxon>
        <taxon>Apiospora</taxon>
    </lineage>
</organism>
<evidence type="ECO:0000313" key="2">
    <source>
        <dbReference type="Proteomes" id="UP001391051"/>
    </source>
</evidence>
<accession>A0ABR1PTE2</accession>
<reference evidence="1 2" key="1">
    <citation type="submission" date="2023-01" db="EMBL/GenBank/DDBJ databases">
        <title>Analysis of 21 Apiospora genomes using comparative genomics revels a genus with tremendous synthesis potential of carbohydrate active enzymes and secondary metabolites.</title>
        <authorList>
            <person name="Sorensen T."/>
        </authorList>
    </citation>
    <scope>NUCLEOTIDE SEQUENCE [LARGE SCALE GENOMIC DNA]</scope>
    <source>
        <strain evidence="1 2">CBS 24483</strain>
    </source>
</reference>
<dbReference type="GeneID" id="92083511"/>
<name>A0ABR1PTE2_9PEZI</name>
<gene>
    <name evidence="1" type="ORF">PG986_014227</name>
</gene>
<keyword evidence="2" id="KW-1185">Reference proteome</keyword>
<comment type="caution">
    <text evidence="1">The sequence shown here is derived from an EMBL/GenBank/DDBJ whole genome shotgun (WGS) entry which is preliminary data.</text>
</comment>
<dbReference type="EMBL" id="JAQQWE010000010">
    <property type="protein sequence ID" value="KAK7937359.1"/>
    <property type="molecule type" value="Genomic_DNA"/>
</dbReference>
<evidence type="ECO:0000313" key="1">
    <source>
        <dbReference type="EMBL" id="KAK7937359.1"/>
    </source>
</evidence>
<dbReference type="Proteomes" id="UP001391051">
    <property type="component" value="Unassembled WGS sequence"/>
</dbReference>
<protein>
    <submittedName>
        <fullName evidence="1">Six-hairpin glycosidase-like protein</fullName>
    </submittedName>
</protein>
<sequence>MVQDPETSSGASWEYVLPDRRPGLDRFTSLAHPWGGAPTYVLTGWATGLQPAPGPAGLWYQSWTVNP</sequence>
<proteinExistence type="predicted"/>